<sequence length="137" mass="15452">MQRNKPRCESTAMASTIPSFSPNIYHVDHVKSYDDEPLKFDIVISFRDYGFHLTFNPWSQGLSFLFLMPSQYAQCCHDREASTGIYRQNNPVTCRISVYDSSTDRKVGVGSSIIKLCVPSLAAGSLYMEEVVVVKVN</sequence>
<gene>
    <name evidence="1" type="ORF">AAHA92_29259</name>
</gene>
<evidence type="ECO:0000313" key="1">
    <source>
        <dbReference type="EMBL" id="KAL1536643.1"/>
    </source>
</evidence>
<keyword evidence="2" id="KW-1185">Reference proteome</keyword>
<name>A0ABD1G0Z7_SALDI</name>
<dbReference type="PANTHER" id="PTHR13465">
    <property type="entry name" value="UPF0183 PROTEIN"/>
    <property type="match status" value="1"/>
</dbReference>
<reference evidence="1 2" key="1">
    <citation type="submission" date="2024-06" db="EMBL/GenBank/DDBJ databases">
        <title>A chromosome level genome sequence of Diviner's sage (Salvia divinorum).</title>
        <authorList>
            <person name="Ford S.A."/>
            <person name="Ro D.-K."/>
            <person name="Ness R.W."/>
            <person name="Phillips M.A."/>
        </authorList>
    </citation>
    <scope>NUCLEOTIDE SEQUENCE [LARGE SCALE GENOMIC DNA]</scope>
    <source>
        <strain evidence="1">SAF-2024a</strain>
        <tissue evidence="1">Leaf</tissue>
    </source>
</reference>
<accession>A0ABD1G0Z7</accession>
<protein>
    <submittedName>
        <fullName evidence="1">PHAF1 protein-like isoform X2</fullName>
    </submittedName>
</protein>
<organism evidence="1 2">
    <name type="scientific">Salvia divinorum</name>
    <name type="common">Maria pastora</name>
    <name type="synonym">Diviner's sage</name>
    <dbReference type="NCBI Taxonomy" id="28513"/>
    <lineage>
        <taxon>Eukaryota</taxon>
        <taxon>Viridiplantae</taxon>
        <taxon>Streptophyta</taxon>
        <taxon>Embryophyta</taxon>
        <taxon>Tracheophyta</taxon>
        <taxon>Spermatophyta</taxon>
        <taxon>Magnoliopsida</taxon>
        <taxon>eudicotyledons</taxon>
        <taxon>Gunneridae</taxon>
        <taxon>Pentapetalae</taxon>
        <taxon>asterids</taxon>
        <taxon>lamiids</taxon>
        <taxon>Lamiales</taxon>
        <taxon>Lamiaceae</taxon>
        <taxon>Nepetoideae</taxon>
        <taxon>Mentheae</taxon>
        <taxon>Salviinae</taxon>
        <taxon>Salvia</taxon>
        <taxon>Salvia subgen. Calosphace</taxon>
    </lineage>
</organism>
<dbReference type="Proteomes" id="UP001567538">
    <property type="component" value="Unassembled WGS sequence"/>
</dbReference>
<dbReference type="InterPro" id="IPR039156">
    <property type="entry name" value="PHAF1/BROMI"/>
</dbReference>
<dbReference type="AlphaFoldDB" id="A0ABD1G0Z7"/>
<evidence type="ECO:0000313" key="2">
    <source>
        <dbReference type="Proteomes" id="UP001567538"/>
    </source>
</evidence>
<dbReference type="PANTHER" id="PTHR13465:SF2">
    <property type="entry name" value="PHAGOSOME ASSEMBLY FACTOR 1"/>
    <property type="match status" value="1"/>
</dbReference>
<dbReference type="EMBL" id="JBEAFC010000011">
    <property type="protein sequence ID" value="KAL1536643.1"/>
    <property type="molecule type" value="Genomic_DNA"/>
</dbReference>
<proteinExistence type="predicted"/>
<comment type="caution">
    <text evidence="1">The sequence shown here is derived from an EMBL/GenBank/DDBJ whole genome shotgun (WGS) entry which is preliminary data.</text>
</comment>